<feature type="region of interest" description="Disordered" evidence="1">
    <location>
        <begin position="975"/>
        <end position="1134"/>
    </location>
</feature>
<name>A0A0D2WLH0_CAPO3</name>
<feature type="domain" description="SF4 helicase" evidence="2">
    <location>
        <begin position="703"/>
        <end position="965"/>
    </location>
</feature>
<dbReference type="OrthoDB" id="275278at2759"/>
<dbReference type="Pfam" id="PF13481">
    <property type="entry name" value="AAA_25"/>
    <property type="match status" value="1"/>
</dbReference>
<evidence type="ECO:0000313" key="3">
    <source>
        <dbReference type="EMBL" id="KJE90698.1"/>
    </source>
</evidence>
<feature type="compositionally biased region" description="Low complexity" evidence="1">
    <location>
        <begin position="1052"/>
        <end position="1067"/>
    </location>
</feature>
<dbReference type="PANTHER" id="PTHR12873:SF0">
    <property type="entry name" value="TWINKLE MTDNA HELICASE"/>
    <property type="match status" value="1"/>
</dbReference>
<dbReference type="PANTHER" id="PTHR12873">
    <property type="entry name" value="T7-LIKE MITOCHONDRIAL DNA HELICASE"/>
    <property type="match status" value="1"/>
</dbReference>
<dbReference type="InterPro" id="IPR007694">
    <property type="entry name" value="DNA_helicase_DnaB-like_C"/>
</dbReference>
<dbReference type="AlphaFoldDB" id="A0A0D2WLH0"/>
<feature type="compositionally biased region" description="Low complexity" evidence="1">
    <location>
        <begin position="430"/>
        <end position="439"/>
    </location>
</feature>
<dbReference type="Proteomes" id="UP000008743">
    <property type="component" value="Unassembled WGS sequence"/>
</dbReference>
<dbReference type="STRING" id="595528.A0A0D2WLH0"/>
<evidence type="ECO:0000313" key="4">
    <source>
        <dbReference type="Proteomes" id="UP000008743"/>
    </source>
</evidence>
<dbReference type="GO" id="GO:0043139">
    <property type="term" value="F:5'-3' DNA helicase activity"/>
    <property type="evidence" value="ECO:0007669"/>
    <property type="project" value="InterPro"/>
</dbReference>
<proteinExistence type="predicted"/>
<feature type="compositionally biased region" description="Low complexity" evidence="1">
    <location>
        <begin position="1033"/>
        <end position="1044"/>
    </location>
</feature>
<gene>
    <name evidence="3" type="ORF">CAOG_009482</name>
</gene>
<dbReference type="InterPro" id="IPR027417">
    <property type="entry name" value="P-loop_NTPase"/>
</dbReference>
<protein>
    <recommendedName>
        <fullName evidence="2">SF4 helicase domain-containing protein</fullName>
    </recommendedName>
</protein>
<reference evidence="4" key="1">
    <citation type="submission" date="2011-02" db="EMBL/GenBank/DDBJ databases">
        <title>The Genome Sequence of Capsaspora owczarzaki ATCC 30864.</title>
        <authorList>
            <person name="Russ C."/>
            <person name="Cuomo C."/>
            <person name="Burger G."/>
            <person name="Gray M.W."/>
            <person name="Holland P.W.H."/>
            <person name="King N."/>
            <person name="Lang F.B.F."/>
            <person name="Roger A.J."/>
            <person name="Ruiz-Trillo I."/>
            <person name="Young S.K."/>
            <person name="Zeng Q."/>
            <person name="Gargeya S."/>
            <person name="Alvarado L."/>
            <person name="Berlin A."/>
            <person name="Chapman S.B."/>
            <person name="Chen Z."/>
            <person name="Freedman E."/>
            <person name="Gellesch M."/>
            <person name="Goldberg J."/>
            <person name="Griggs A."/>
            <person name="Gujja S."/>
            <person name="Heilman E."/>
            <person name="Heiman D."/>
            <person name="Howarth C."/>
            <person name="Mehta T."/>
            <person name="Neiman D."/>
            <person name="Pearson M."/>
            <person name="Roberts A."/>
            <person name="Saif S."/>
            <person name="Shea T."/>
            <person name="Shenoy N."/>
            <person name="Sisk P."/>
            <person name="Stolte C."/>
            <person name="Sykes S."/>
            <person name="White J."/>
            <person name="Yandava C."/>
            <person name="Haas B."/>
            <person name="Nusbaum C."/>
            <person name="Birren B."/>
        </authorList>
    </citation>
    <scope>NUCLEOTIDE SEQUENCE</scope>
    <source>
        <strain evidence="4">ATCC 30864</strain>
    </source>
</reference>
<dbReference type="CDD" id="cd01122">
    <property type="entry name" value="Twinkle_C"/>
    <property type="match status" value="1"/>
</dbReference>
<organism evidence="3 4">
    <name type="scientific">Capsaspora owczarzaki (strain ATCC 30864)</name>
    <dbReference type="NCBI Taxonomy" id="595528"/>
    <lineage>
        <taxon>Eukaryota</taxon>
        <taxon>Filasterea</taxon>
        <taxon>Capsaspora</taxon>
    </lineage>
</organism>
<dbReference type="eggNOG" id="KOG2373">
    <property type="taxonomic scope" value="Eukaryota"/>
</dbReference>
<dbReference type="GO" id="GO:0006260">
    <property type="term" value="P:DNA replication"/>
    <property type="evidence" value="ECO:0007669"/>
    <property type="project" value="InterPro"/>
</dbReference>
<dbReference type="PhylomeDB" id="A0A0D2WLH0"/>
<dbReference type="GO" id="GO:0003697">
    <property type="term" value="F:single-stranded DNA binding"/>
    <property type="evidence" value="ECO:0007669"/>
    <property type="project" value="InterPro"/>
</dbReference>
<feature type="compositionally biased region" description="Low complexity" evidence="1">
    <location>
        <begin position="1080"/>
        <end position="1106"/>
    </location>
</feature>
<evidence type="ECO:0000259" key="2">
    <source>
        <dbReference type="PROSITE" id="PS51199"/>
    </source>
</evidence>
<evidence type="ECO:0000256" key="1">
    <source>
        <dbReference type="SAM" id="MobiDB-lite"/>
    </source>
</evidence>
<dbReference type="Gene3D" id="3.40.50.300">
    <property type="entry name" value="P-loop containing nucleotide triphosphate hydrolases"/>
    <property type="match status" value="1"/>
</dbReference>
<dbReference type="GO" id="GO:0005524">
    <property type="term" value="F:ATP binding"/>
    <property type="evidence" value="ECO:0007669"/>
    <property type="project" value="InterPro"/>
</dbReference>
<dbReference type="EMBL" id="KE346361">
    <property type="protein sequence ID" value="KJE90698.1"/>
    <property type="molecule type" value="Genomic_DNA"/>
</dbReference>
<dbReference type="InParanoid" id="A0A0D2WLH0"/>
<accession>A0A0D2WLH0</accession>
<keyword evidence="4" id="KW-1185">Reference proteome</keyword>
<sequence>MLALRPAAASATVAVARHCTTTALARLSNTRVSLPRPPSTSTGAAAATVPPCRAASTFLPAMASTAALPSTLCAPGAVGLETRRNTMPARNFQQLATPRHGHNEEEFVGFFRKRGVQTAVGVTQVKAANCPFCGSAWSLHVNRISGAFSCTACLHDGLWDALVGFVGSTPGSRWGDLTATVARAPSSTATAAAAVTVTTIPNASSAQVRLAPQHLLARHASSAAQFRTTQNCATNLQALPTPALDALLAAAGCAALSRETLAKYGVGVMLVDNAKGVVSAPALVFPYTSHIVAKTVPTSADERASPRRPVRYDSELDSLAVEASPAVFRVSQPGRIATVAEEEALHAQAVAEQHRLHEQHLLPFQHDQIPQYFVRRVRMRTVKDVFLRSVEETLPRERLVRDAVPLPPKLFVAEASVAPADSQPIPSPAPSMAAAPPASGKRAMSTSAAAMIDMGGMDEAASGQAAATLPANPASHSFFTAPFVDSTGTVAAAVPHPANAQLSVVPSTEFIATATQLVANPEAVRPPFEHPGVFGWHTLGSSSHDHLVVTLNEVDAMFVHQETGLPTIALLPPMLDTPHSSAQAVTTLEGQVQAAVEHDDAARLVLPQDLLPHLEPFRTITLWIDSYLHTPSLVRFARRFGLDRVSVVKNPRGRRETFFHPHQAFDAGLSLRNIIHKARSFSVDRILTFDDLREDVFELSQNSAQARGIPFVNFPFLTSIVGGHRRGELTIFTGPTGAGKTTVLSQLSLELASLSNVPTLWGSFEIRNARLAQTMIRQTHNTDLAQVTRADFDDKSSFMSHIPMFWMNFFGQTEIDDVIDAIRQAEYAYNIEHVVLDNLQFMLDISSKSGFDKFTIQDQAISKLRKLSTDLNIHITLVMHPRKDDASSPNLGSVLHTASISGTGKATQEADNVWALQKFDKFADAPGGTLRAIDILKNRFSGQTGLVFYTFNSKTQYVVERAAAQQSMYSERVHAGMQQAEAAPMKTRRKSAASVEHHPLPFDEELLPPPPAPPVARRQSKSAFSVEMPKPSKPAAASAFAAAPLPEPLRPDAPASSSTSPAASEPAVISAPSSGAVEGTASASVAEATPAAAPAPASAPATATAPAPAPEPAKRKSPATKAPAKPRATKAKSK</sequence>
<dbReference type="SUPFAM" id="SSF52540">
    <property type="entry name" value="P-loop containing nucleoside triphosphate hydrolases"/>
    <property type="match status" value="2"/>
</dbReference>
<feature type="region of interest" description="Disordered" evidence="1">
    <location>
        <begin position="420"/>
        <end position="440"/>
    </location>
</feature>
<dbReference type="PROSITE" id="PS51199">
    <property type="entry name" value="SF4_HELICASE"/>
    <property type="match status" value="1"/>
</dbReference>
<dbReference type="InterPro" id="IPR027032">
    <property type="entry name" value="Twinkle-like"/>
</dbReference>